<proteinExistence type="predicted"/>
<accession>A0A1Y1YBP6</accession>
<dbReference type="EMBL" id="MCFA01000277">
    <property type="protein sequence ID" value="ORX95471.1"/>
    <property type="molecule type" value="Genomic_DNA"/>
</dbReference>
<evidence type="ECO:0000313" key="2">
    <source>
        <dbReference type="EMBL" id="ORX95471.1"/>
    </source>
</evidence>
<keyword evidence="3" id="KW-1185">Reference proteome</keyword>
<dbReference type="OrthoDB" id="3486565at2759"/>
<gene>
    <name evidence="2" type="ORF">BCR34DRAFT_644184</name>
</gene>
<dbReference type="PANTHER" id="PTHR33112">
    <property type="entry name" value="DOMAIN PROTEIN, PUTATIVE-RELATED"/>
    <property type="match status" value="1"/>
</dbReference>
<dbReference type="InterPro" id="IPR010730">
    <property type="entry name" value="HET"/>
</dbReference>
<name>A0A1Y1YBP6_9PLEO</name>
<comment type="caution">
    <text evidence="2">The sequence shown here is derived from an EMBL/GenBank/DDBJ whole genome shotgun (WGS) entry which is preliminary data.</text>
</comment>
<dbReference type="Pfam" id="PF06985">
    <property type="entry name" value="HET"/>
    <property type="match status" value="1"/>
</dbReference>
<reference evidence="2 3" key="1">
    <citation type="submission" date="2016-07" db="EMBL/GenBank/DDBJ databases">
        <title>Pervasive Adenine N6-methylation of Active Genes in Fungi.</title>
        <authorList>
            <consortium name="DOE Joint Genome Institute"/>
            <person name="Mondo S.J."/>
            <person name="Dannebaum R.O."/>
            <person name="Kuo R.C."/>
            <person name="Labutti K."/>
            <person name="Haridas S."/>
            <person name="Kuo A."/>
            <person name="Salamov A."/>
            <person name="Ahrendt S.R."/>
            <person name="Lipzen A."/>
            <person name="Sullivan W."/>
            <person name="Andreopoulos W.B."/>
            <person name="Clum A."/>
            <person name="Lindquist E."/>
            <person name="Daum C."/>
            <person name="Ramamoorthy G.K."/>
            <person name="Gryganskyi A."/>
            <person name="Culley D."/>
            <person name="Magnuson J.K."/>
            <person name="James T.Y."/>
            <person name="O'Malley M.A."/>
            <person name="Stajich J.E."/>
            <person name="Spatafora J.W."/>
            <person name="Visel A."/>
            <person name="Grigoriev I.V."/>
        </authorList>
    </citation>
    <scope>NUCLEOTIDE SEQUENCE [LARGE SCALE GENOMIC DNA]</scope>
    <source>
        <strain evidence="2 3">CBS 115471</strain>
    </source>
</reference>
<dbReference type="PANTHER" id="PTHR33112:SF16">
    <property type="entry name" value="HETEROKARYON INCOMPATIBILITY DOMAIN-CONTAINING PROTEIN"/>
    <property type="match status" value="1"/>
</dbReference>
<organism evidence="2 3">
    <name type="scientific">Clohesyomyces aquaticus</name>
    <dbReference type="NCBI Taxonomy" id="1231657"/>
    <lineage>
        <taxon>Eukaryota</taxon>
        <taxon>Fungi</taxon>
        <taxon>Dikarya</taxon>
        <taxon>Ascomycota</taxon>
        <taxon>Pezizomycotina</taxon>
        <taxon>Dothideomycetes</taxon>
        <taxon>Pleosporomycetidae</taxon>
        <taxon>Pleosporales</taxon>
        <taxon>Lindgomycetaceae</taxon>
        <taxon>Clohesyomyces</taxon>
    </lineage>
</organism>
<dbReference type="Proteomes" id="UP000193144">
    <property type="component" value="Unassembled WGS sequence"/>
</dbReference>
<evidence type="ECO:0000259" key="1">
    <source>
        <dbReference type="Pfam" id="PF06985"/>
    </source>
</evidence>
<evidence type="ECO:0000313" key="3">
    <source>
        <dbReference type="Proteomes" id="UP000193144"/>
    </source>
</evidence>
<feature type="domain" description="Heterokaryon incompatibility" evidence="1">
    <location>
        <begin position="2"/>
        <end position="81"/>
    </location>
</feature>
<dbReference type="STRING" id="1231657.A0A1Y1YBP6"/>
<protein>
    <recommendedName>
        <fullName evidence="1">Heterokaryon incompatibility domain-containing protein</fullName>
    </recommendedName>
</protein>
<sequence length="311" mass="35388">MTKTFQDSIIITRELGLQYLWIDSMRILQGDEEDWTKEFTTMATVYTYYIGNIVTAAAPDGSVGCFFDQPSTIEYGFKTVVRTSEHSQVTEMWSFILTTSNFLNSCPGCFQEDHLAPRSLYFYQDQLQWQCRTLEANEKFPQGIDYNDPSLRSHIFDWHHTVNIGMPTFSPGLAWFKIVNAYAWNGIRFWKDKLPALSGIARVFNEIFAMDRNSTGDPLGQHYLAGLWRAGLEPQLQWKSTRKSPEPCPGHPHHPTWSWVSVYVGVGITPHEACSYEALVALVVLASGDEYGRVRSGSLQLRCHPLVQATV</sequence>
<dbReference type="AlphaFoldDB" id="A0A1Y1YBP6"/>